<dbReference type="SUPFAM" id="SSF63825">
    <property type="entry name" value="YWTD domain"/>
    <property type="match status" value="1"/>
</dbReference>
<dbReference type="EMBL" id="JAUJFL010000009">
    <property type="protein sequence ID" value="KAK2597944.1"/>
    <property type="molecule type" value="Genomic_DNA"/>
</dbReference>
<evidence type="ECO:0000259" key="1">
    <source>
        <dbReference type="Pfam" id="PF21959"/>
    </source>
</evidence>
<protein>
    <recommendedName>
        <fullName evidence="1">DUF6923 domain-containing protein</fullName>
    </recommendedName>
</protein>
<keyword evidence="3" id="KW-1185">Reference proteome</keyword>
<evidence type="ECO:0000313" key="2">
    <source>
        <dbReference type="EMBL" id="KAK2597944.1"/>
    </source>
</evidence>
<feature type="domain" description="DUF6923" evidence="1">
    <location>
        <begin position="29"/>
        <end position="282"/>
    </location>
</feature>
<gene>
    <name evidence="2" type="ORF">N8I77_012696</name>
</gene>
<evidence type="ECO:0000313" key="3">
    <source>
        <dbReference type="Proteomes" id="UP001265746"/>
    </source>
</evidence>
<dbReference type="InterPro" id="IPR054215">
    <property type="entry name" value="DUF6923"/>
</dbReference>
<comment type="caution">
    <text evidence="2">The sequence shown here is derived from an EMBL/GenBank/DDBJ whole genome shotgun (WGS) entry which is preliminary data.</text>
</comment>
<name>A0AAD9VXE5_PHOAM</name>
<reference evidence="2" key="1">
    <citation type="submission" date="2023-06" db="EMBL/GenBank/DDBJ databases">
        <authorList>
            <person name="Noh H."/>
        </authorList>
    </citation>
    <scope>NUCLEOTIDE SEQUENCE</scope>
    <source>
        <strain evidence="2">DUCC20226</strain>
    </source>
</reference>
<sequence length="289" mass="30735">MSSISPTPSALSRLNKFPCNELAYESQTQSLYQINLYTGAYSLVGTANFLPDAVNALAYHPGDNYLYAVAQRSNAYGYIVRIGTNGTFETVPGGVIIQTGIGNPVPNSMTSGTIDSNLIYWLAAANGFNYVMVDLNPGSSTYGTVIGNGTTGMELAAPPQSQYYQVNDWAVLGGYTERIYAVAGQPLGNNAYDTHLLYWNTTSKAWSKLQTYSGLYGDTGTNGVAGKASWGAMYSTADGYIYATENWSGRIFKFNVVNVTSSAYSFVSQGPAGLTNDGARCSSGPPVGP</sequence>
<proteinExistence type="predicted"/>
<dbReference type="Pfam" id="PF21959">
    <property type="entry name" value="DUF6923"/>
    <property type="match status" value="1"/>
</dbReference>
<dbReference type="AlphaFoldDB" id="A0AAD9VXE5"/>
<accession>A0AAD9VXE5</accession>
<organism evidence="2 3">
    <name type="scientific">Phomopsis amygdali</name>
    <name type="common">Fusicoccum amygdali</name>
    <dbReference type="NCBI Taxonomy" id="1214568"/>
    <lineage>
        <taxon>Eukaryota</taxon>
        <taxon>Fungi</taxon>
        <taxon>Dikarya</taxon>
        <taxon>Ascomycota</taxon>
        <taxon>Pezizomycotina</taxon>
        <taxon>Sordariomycetes</taxon>
        <taxon>Sordariomycetidae</taxon>
        <taxon>Diaporthales</taxon>
        <taxon>Diaporthaceae</taxon>
        <taxon>Diaporthe</taxon>
    </lineage>
</organism>
<dbReference type="Proteomes" id="UP001265746">
    <property type="component" value="Unassembled WGS sequence"/>
</dbReference>